<dbReference type="InterPro" id="IPR002577">
    <property type="entry name" value="HTH_HxlR"/>
</dbReference>
<evidence type="ECO:0000259" key="4">
    <source>
        <dbReference type="PROSITE" id="PS51118"/>
    </source>
</evidence>
<name>A0A317DZP9_9PROT</name>
<keyword evidence="1" id="KW-0805">Transcription regulation</keyword>
<dbReference type="SUPFAM" id="SSF46785">
    <property type="entry name" value="Winged helix' DNA-binding domain"/>
    <property type="match status" value="1"/>
</dbReference>
<dbReference type="EMBL" id="QGLE01000010">
    <property type="protein sequence ID" value="PWR20189.1"/>
    <property type="molecule type" value="Genomic_DNA"/>
</dbReference>
<dbReference type="AlphaFoldDB" id="A0A317DZP9"/>
<dbReference type="PROSITE" id="PS51118">
    <property type="entry name" value="HTH_HXLR"/>
    <property type="match status" value="1"/>
</dbReference>
<dbReference type="Pfam" id="PF01638">
    <property type="entry name" value="HxlR"/>
    <property type="match status" value="1"/>
</dbReference>
<dbReference type="Gene3D" id="1.10.10.10">
    <property type="entry name" value="Winged helix-like DNA-binding domain superfamily/Winged helix DNA-binding domain"/>
    <property type="match status" value="1"/>
</dbReference>
<gene>
    <name evidence="5" type="ORF">DKG74_16030</name>
</gene>
<proteinExistence type="predicted"/>
<evidence type="ECO:0000256" key="2">
    <source>
        <dbReference type="ARBA" id="ARBA00023125"/>
    </source>
</evidence>
<evidence type="ECO:0000313" key="6">
    <source>
        <dbReference type="Proteomes" id="UP000245461"/>
    </source>
</evidence>
<dbReference type="PANTHER" id="PTHR33204">
    <property type="entry name" value="TRANSCRIPTIONAL REGULATOR, MARR FAMILY"/>
    <property type="match status" value="1"/>
</dbReference>
<keyword evidence="2" id="KW-0238">DNA-binding</keyword>
<accession>A0A317DZP9</accession>
<dbReference type="InterPro" id="IPR036388">
    <property type="entry name" value="WH-like_DNA-bd_sf"/>
</dbReference>
<evidence type="ECO:0000256" key="1">
    <source>
        <dbReference type="ARBA" id="ARBA00023015"/>
    </source>
</evidence>
<reference evidence="5 6" key="1">
    <citation type="submission" date="2018-05" db="EMBL/GenBank/DDBJ databases">
        <title>Zavarzinia sp. HR-AS.</title>
        <authorList>
            <person name="Lee Y."/>
            <person name="Jeon C.O."/>
        </authorList>
    </citation>
    <scope>NUCLEOTIDE SEQUENCE [LARGE SCALE GENOMIC DNA]</scope>
    <source>
        <strain evidence="5 6">HR-AS</strain>
    </source>
</reference>
<protein>
    <submittedName>
        <fullName evidence="5">Transcriptional regulator</fullName>
    </submittedName>
</protein>
<keyword evidence="3" id="KW-0804">Transcription</keyword>
<organism evidence="5 6">
    <name type="scientific">Zavarzinia aquatilis</name>
    <dbReference type="NCBI Taxonomy" id="2211142"/>
    <lineage>
        <taxon>Bacteria</taxon>
        <taxon>Pseudomonadati</taxon>
        <taxon>Pseudomonadota</taxon>
        <taxon>Alphaproteobacteria</taxon>
        <taxon>Rhodospirillales</taxon>
        <taxon>Zavarziniaceae</taxon>
        <taxon>Zavarzinia</taxon>
    </lineage>
</organism>
<dbReference type="PANTHER" id="PTHR33204:SF18">
    <property type="entry name" value="TRANSCRIPTIONAL REGULATORY PROTEIN"/>
    <property type="match status" value="1"/>
</dbReference>
<dbReference type="OrthoDB" id="9782219at2"/>
<dbReference type="InterPro" id="IPR036390">
    <property type="entry name" value="WH_DNA-bd_sf"/>
</dbReference>
<dbReference type="Proteomes" id="UP000245461">
    <property type="component" value="Unassembled WGS sequence"/>
</dbReference>
<dbReference type="GO" id="GO:0003677">
    <property type="term" value="F:DNA binding"/>
    <property type="evidence" value="ECO:0007669"/>
    <property type="project" value="UniProtKB-KW"/>
</dbReference>
<evidence type="ECO:0000256" key="3">
    <source>
        <dbReference type="ARBA" id="ARBA00023163"/>
    </source>
</evidence>
<keyword evidence="6" id="KW-1185">Reference proteome</keyword>
<comment type="caution">
    <text evidence="5">The sequence shown here is derived from an EMBL/GenBank/DDBJ whole genome shotgun (WGS) entry which is preliminary data.</text>
</comment>
<sequence>MTRHSFAEKNCSLARALDVVGEWWSLLVVREAFFGCRRFQDFADRLGIARNILSARLKKLVAAGVLAREEPDAATVEYRLTPKGEALMPVLVALLQWGDAHANPDPAPVVLTDRRDGRPIAPLEVRAADGRILGPRDVRAVAGPGADAEVVARLLPGRRSAVS</sequence>
<feature type="domain" description="HTH hxlR-type" evidence="4">
    <location>
        <begin position="11"/>
        <end position="106"/>
    </location>
</feature>
<evidence type="ECO:0000313" key="5">
    <source>
        <dbReference type="EMBL" id="PWR20189.1"/>
    </source>
</evidence>